<sequence>MHTTISRSRPKCGRKPLREIHVSGKNVPATDAPSKPGKNSTVSCRGSPKGEGTMRRDGRGGDGDGVLDKLLLVRSDLAGLVREVRAITFLCVCIGFRECDKDFMGF</sequence>
<organism evidence="1 2">
    <name type="scientific">Melastoma candidum</name>
    <dbReference type="NCBI Taxonomy" id="119954"/>
    <lineage>
        <taxon>Eukaryota</taxon>
        <taxon>Viridiplantae</taxon>
        <taxon>Streptophyta</taxon>
        <taxon>Embryophyta</taxon>
        <taxon>Tracheophyta</taxon>
        <taxon>Spermatophyta</taxon>
        <taxon>Magnoliopsida</taxon>
        <taxon>eudicotyledons</taxon>
        <taxon>Gunneridae</taxon>
        <taxon>Pentapetalae</taxon>
        <taxon>rosids</taxon>
        <taxon>malvids</taxon>
        <taxon>Myrtales</taxon>
        <taxon>Melastomataceae</taxon>
        <taxon>Melastomatoideae</taxon>
        <taxon>Melastomateae</taxon>
        <taxon>Melastoma</taxon>
    </lineage>
</organism>
<comment type="caution">
    <text evidence="1">The sequence shown here is derived from an EMBL/GenBank/DDBJ whole genome shotgun (WGS) entry which is preliminary data.</text>
</comment>
<dbReference type="Proteomes" id="UP001057402">
    <property type="component" value="Chromosome 8"/>
</dbReference>
<name>A0ACB9N2D6_9MYRT</name>
<proteinExistence type="predicted"/>
<accession>A0ACB9N2D6</accession>
<keyword evidence="2" id="KW-1185">Reference proteome</keyword>
<gene>
    <name evidence="1" type="ORF">MLD38_028914</name>
</gene>
<dbReference type="EMBL" id="CM042887">
    <property type="protein sequence ID" value="KAI4330644.1"/>
    <property type="molecule type" value="Genomic_DNA"/>
</dbReference>
<evidence type="ECO:0000313" key="2">
    <source>
        <dbReference type="Proteomes" id="UP001057402"/>
    </source>
</evidence>
<reference evidence="2" key="1">
    <citation type="journal article" date="2023" name="Front. Plant Sci.">
        <title>Chromosomal-level genome assembly of Melastoma candidum provides insights into trichome evolution.</title>
        <authorList>
            <person name="Zhong Y."/>
            <person name="Wu W."/>
            <person name="Sun C."/>
            <person name="Zou P."/>
            <person name="Liu Y."/>
            <person name="Dai S."/>
            <person name="Zhou R."/>
        </authorList>
    </citation>
    <scope>NUCLEOTIDE SEQUENCE [LARGE SCALE GENOMIC DNA]</scope>
</reference>
<evidence type="ECO:0000313" key="1">
    <source>
        <dbReference type="EMBL" id="KAI4330644.1"/>
    </source>
</evidence>
<protein>
    <submittedName>
        <fullName evidence="1">Uncharacterized protein</fullName>
    </submittedName>
</protein>